<feature type="region of interest" description="Disordered" evidence="1">
    <location>
        <begin position="1"/>
        <end position="73"/>
    </location>
</feature>
<organism evidence="2 3">
    <name type="scientific">Caerostris extrusa</name>
    <name type="common">Bark spider</name>
    <name type="synonym">Caerostris bankana</name>
    <dbReference type="NCBI Taxonomy" id="172846"/>
    <lineage>
        <taxon>Eukaryota</taxon>
        <taxon>Metazoa</taxon>
        <taxon>Ecdysozoa</taxon>
        <taxon>Arthropoda</taxon>
        <taxon>Chelicerata</taxon>
        <taxon>Arachnida</taxon>
        <taxon>Araneae</taxon>
        <taxon>Araneomorphae</taxon>
        <taxon>Entelegynae</taxon>
        <taxon>Araneoidea</taxon>
        <taxon>Araneidae</taxon>
        <taxon>Caerostris</taxon>
    </lineage>
</organism>
<evidence type="ECO:0000313" key="3">
    <source>
        <dbReference type="Proteomes" id="UP001054945"/>
    </source>
</evidence>
<evidence type="ECO:0000256" key="1">
    <source>
        <dbReference type="SAM" id="MobiDB-lite"/>
    </source>
</evidence>
<dbReference type="AlphaFoldDB" id="A0AAV4PDH6"/>
<dbReference type="Proteomes" id="UP001054945">
    <property type="component" value="Unassembled WGS sequence"/>
</dbReference>
<reference evidence="2 3" key="1">
    <citation type="submission" date="2021-06" db="EMBL/GenBank/DDBJ databases">
        <title>Caerostris extrusa draft genome.</title>
        <authorList>
            <person name="Kono N."/>
            <person name="Arakawa K."/>
        </authorList>
    </citation>
    <scope>NUCLEOTIDE SEQUENCE [LARGE SCALE GENOMIC DNA]</scope>
</reference>
<protein>
    <submittedName>
        <fullName evidence="2">Uncharacterized protein</fullName>
    </submittedName>
</protein>
<accession>A0AAV4PDH6</accession>
<sequence length="73" mass="8119">MLVSSQTRQRFGSHQPHFDPSSKTRRGGSNTKNKSRVSSALRKSAASPTRQTSGRKNQKFGPNRRNAFDSGRT</sequence>
<proteinExistence type="predicted"/>
<dbReference type="EMBL" id="BPLR01004485">
    <property type="protein sequence ID" value="GIX95245.1"/>
    <property type="molecule type" value="Genomic_DNA"/>
</dbReference>
<feature type="compositionally biased region" description="Polar residues" evidence="1">
    <location>
        <begin position="46"/>
        <end position="55"/>
    </location>
</feature>
<name>A0AAV4PDH6_CAEEX</name>
<comment type="caution">
    <text evidence="2">The sequence shown here is derived from an EMBL/GenBank/DDBJ whole genome shotgun (WGS) entry which is preliminary data.</text>
</comment>
<gene>
    <name evidence="2" type="ORF">CEXT_525821</name>
</gene>
<keyword evidence="3" id="KW-1185">Reference proteome</keyword>
<feature type="compositionally biased region" description="Polar residues" evidence="1">
    <location>
        <begin position="27"/>
        <end position="38"/>
    </location>
</feature>
<evidence type="ECO:0000313" key="2">
    <source>
        <dbReference type="EMBL" id="GIX95245.1"/>
    </source>
</evidence>
<feature type="compositionally biased region" description="Polar residues" evidence="1">
    <location>
        <begin position="1"/>
        <end position="12"/>
    </location>
</feature>